<dbReference type="Proteomes" id="UP000251670">
    <property type="component" value="Unassembled WGS sequence"/>
</dbReference>
<name>A0A2X2X267_CHRJE</name>
<keyword evidence="1" id="KW-0472">Membrane</keyword>
<evidence type="ECO:0000313" key="3">
    <source>
        <dbReference type="EMBL" id="SQB46007.1"/>
    </source>
</evidence>
<evidence type="ECO:0000313" key="5">
    <source>
        <dbReference type="Proteomes" id="UP000251670"/>
    </source>
</evidence>
<keyword evidence="1" id="KW-1133">Transmembrane helix</keyword>
<reference evidence="2 4" key="1">
    <citation type="submission" date="2016-10" db="EMBL/GenBank/DDBJ databases">
        <authorList>
            <person name="Varghese N."/>
            <person name="Submissions S."/>
        </authorList>
    </citation>
    <scope>NUCLEOTIDE SEQUENCE [LARGE SCALE GENOMIC DNA]</scope>
    <source>
        <strain evidence="2 4">DSM 19299</strain>
    </source>
</reference>
<evidence type="ECO:0000313" key="4">
    <source>
        <dbReference type="Proteomes" id="UP000199426"/>
    </source>
</evidence>
<dbReference type="Proteomes" id="UP000199426">
    <property type="component" value="Unassembled WGS sequence"/>
</dbReference>
<sequence length="48" mass="5632">MLIIISVKYKNNNLFTTKRNNYIFLRNLTNIQLVFAFASLLITLKKAL</sequence>
<reference evidence="3 5" key="2">
    <citation type="submission" date="2018-06" db="EMBL/GenBank/DDBJ databases">
        <authorList>
            <consortium name="Pathogen Informatics"/>
            <person name="Doyle S."/>
        </authorList>
    </citation>
    <scope>NUCLEOTIDE SEQUENCE [LARGE SCALE GENOMIC DNA]</scope>
    <source>
        <strain evidence="3 5">NCTC13492</strain>
    </source>
</reference>
<protein>
    <submittedName>
        <fullName evidence="3">Uncharacterized protein</fullName>
    </submittedName>
</protein>
<organism evidence="3 5">
    <name type="scientific">Chryseobacterium jejuense</name>
    <dbReference type="NCBI Taxonomy" id="445960"/>
    <lineage>
        <taxon>Bacteria</taxon>
        <taxon>Pseudomonadati</taxon>
        <taxon>Bacteroidota</taxon>
        <taxon>Flavobacteriia</taxon>
        <taxon>Flavobacteriales</taxon>
        <taxon>Weeksellaceae</taxon>
        <taxon>Chryseobacterium group</taxon>
        <taxon>Chryseobacterium</taxon>
    </lineage>
</organism>
<proteinExistence type="predicted"/>
<accession>A0A2X2X267</accession>
<dbReference type="AlphaFoldDB" id="A0A2X2X267"/>
<gene>
    <name evidence="3" type="ORF">NCTC13492_03069</name>
    <name evidence="2" type="ORF">SAMN05421542_3507</name>
</gene>
<keyword evidence="1" id="KW-0812">Transmembrane</keyword>
<evidence type="ECO:0000313" key="2">
    <source>
        <dbReference type="EMBL" id="SDJ42188.1"/>
    </source>
</evidence>
<dbReference type="EMBL" id="FNEG01000005">
    <property type="protein sequence ID" value="SDJ42188.1"/>
    <property type="molecule type" value="Genomic_DNA"/>
</dbReference>
<dbReference type="EMBL" id="UAWB01000012">
    <property type="protein sequence ID" value="SQB46007.1"/>
    <property type="molecule type" value="Genomic_DNA"/>
</dbReference>
<feature type="transmembrane region" description="Helical" evidence="1">
    <location>
        <begin position="23"/>
        <end position="44"/>
    </location>
</feature>
<evidence type="ECO:0000256" key="1">
    <source>
        <dbReference type="SAM" id="Phobius"/>
    </source>
</evidence>
<keyword evidence="4" id="KW-1185">Reference proteome</keyword>